<dbReference type="Proteomes" id="UP000030377">
    <property type="component" value="Unassembled WGS sequence"/>
</dbReference>
<name>A0A0A3XK72_BRAJP</name>
<reference evidence="2 3" key="1">
    <citation type="submission" date="2014-09" db="EMBL/GenBank/DDBJ databases">
        <title>Draft genome of Bradyrhizobium japonicum Is-34.</title>
        <authorList>
            <person name="Tsurumaru H."/>
            <person name="Yamakawa T."/>
            <person name="Hashimoto S."/>
            <person name="Okizaki K."/>
            <person name="Kanesaki Y."/>
            <person name="Yoshikawa H."/>
            <person name="Yajima S."/>
        </authorList>
    </citation>
    <scope>NUCLEOTIDE SEQUENCE [LARGE SCALE GENOMIC DNA]</scope>
    <source>
        <strain evidence="2 3">Is-34</strain>
    </source>
</reference>
<organism evidence="2 3">
    <name type="scientific">Bradyrhizobium japonicum</name>
    <dbReference type="NCBI Taxonomy" id="375"/>
    <lineage>
        <taxon>Bacteria</taxon>
        <taxon>Pseudomonadati</taxon>
        <taxon>Pseudomonadota</taxon>
        <taxon>Alphaproteobacteria</taxon>
        <taxon>Hyphomicrobiales</taxon>
        <taxon>Nitrobacteraceae</taxon>
        <taxon>Bradyrhizobium</taxon>
    </lineage>
</organism>
<evidence type="ECO:0000256" key="1">
    <source>
        <dbReference type="SAM" id="MobiDB-lite"/>
    </source>
</evidence>
<dbReference type="AlphaFoldDB" id="A0A0A3XK72"/>
<feature type="compositionally biased region" description="Polar residues" evidence="1">
    <location>
        <begin position="31"/>
        <end position="43"/>
    </location>
</feature>
<sequence>MALGGTTLDCSVARAPRNDGVEKEQRASRVPRTQRSSVAHCSASGTQETCREIPLPAAAIGSVFFSKSAGFVKYAINLRSYNEKPLAESR</sequence>
<accession>A0A0A3XK72</accession>
<evidence type="ECO:0000313" key="2">
    <source>
        <dbReference type="EMBL" id="KGT74822.1"/>
    </source>
</evidence>
<proteinExistence type="predicted"/>
<feature type="region of interest" description="Disordered" evidence="1">
    <location>
        <begin position="14"/>
        <end position="43"/>
    </location>
</feature>
<feature type="compositionally biased region" description="Basic and acidic residues" evidence="1">
    <location>
        <begin position="16"/>
        <end position="27"/>
    </location>
</feature>
<protein>
    <submittedName>
        <fullName evidence="2">Uncharacterized protein</fullName>
    </submittedName>
</protein>
<gene>
    <name evidence="2" type="ORF">MA20_36295</name>
</gene>
<evidence type="ECO:0000313" key="3">
    <source>
        <dbReference type="Proteomes" id="UP000030377"/>
    </source>
</evidence>
<dbReference type="EMBL" id="JRPN01000028">
    <property type="protein sequence ID" value="KGT74822.1"/>
    <property type="molecule type" value="Genomic_DNA"/>
</dbReference>
<comment type="caution">
    <text evidence="2">The sequence shown here is derived from an EMBL/GenBank/DDBJ whole genome shotgun (WGS) entry which is preliminary data.</text>
</comment>